<reference evidence="2" key="1">
    <citation type="submission" date="2014-09" db="EMBL/GenBank/DDBJ databases">
        <authorList>
            <person name="Magalhaes I.L.F."/>
            <person name="Oliveira U."/>
            <person name="Santos F.R."/>
            <person name="Vidigal T.H.D.A."/>
            <person name="Brescovit A.D."/>
            <person name="Santos A.J."/>
        </authorList>
    </citation>
    <scope>NUCLEOTIDE SEQUENCE</scope>
    <source>
        <tissue evidence="2">Shoot tissue taken approximately 20 cm above the soil surface</tissue>
    </source>
</reference>
<reference evidence="2" key="2">
    <citation type="journal article" date="2015" name="Data Brief">
        <title>Shoot transcriptome of the giant reed, Arundo donax.</title>
        <authorList>
            <person name="Barrero R.A."/>
            <person name="Guerrero F.D."/>
            <person name="Moolhuijzen P."/>
            <person name="Goolsby J.A."/>
            <person name="Tidwell J."/>
            <person name="Bellgard S.E."/>
            <person name="Bellgard M.I."/>
        </authorList>
    </citation>
    <scope>NUCLEOTIDE SEQUENCE</scope>
    <source>
        <tissue evidence="2">Shoot tissue taken approximately 20 cm above the soil surface</tissue>
    </source>
</reference>
<name>A0A0A9DQW8_ARUDO</name>
<dbReference type="EMBL" id="GBRH01211763">
    <property type="protein sequence ID" value="JAD86132.1"/>
    <property type="molecule type" value="Transcribed_RNA"/>
</dbReference>
<proteinExistence type="predicted"/>
<dbReference type="AlphaFoldDB" id="A0A0A9DQW8"/>
<evidence type="ECO:0000256" key="1">
    <source>
        <dbReference type="SAM" id="MobiDB-lite"/>
    </source>
</evidence>
<protein>
    <submittedName>
        <fullName evidence="2">Uncharacterized protein</fullName>
    </submittedName>
</protein>
<feature type="region of interest" description="Disordered" evidence="1">
    <location>
        <begin position="1"/>
        <end position="28"/>
    </location>
</feature>
<organism evidence="2">
    <name type="scientific">Arundo donax</name>
    <name type="common">Giant reed</name>
    <name type="synonym">Donax arundinaceus</name>
    <dbReference type="NCBI Taxonomy" id="35708"/>
    <lineage>
        <taxon>Eukaryota</taxon>
        <taxon>Viridiplantae</taxon>
        <taxon>Streptophyta</taxon>
        <taxon>Embryophyta</taxon>
        <taxon>Tracheophyta</taxon>
        <taxon>Spermatophyta</taxon>
        <taxon>Magnoliopsida</taxon>
        <taxon>Liliopsida</taxon>
        <taxon>Poales</taxon>
        <taxon>Poaceae</taxon>
        <taxon>PACMAD clade</taxon>
        <taxon>Arundinoideae</taxon>
        <taxon>Arundineae</taxon>
        <taxon>Arundo</taxon>
    </lineage>
</organism>
<dbReference type="EMBL" id="GBRH01270864">
    <property type="protein sequence ID" value="JAD27031.1"/>
    <property type="molecule type" value="Transcribed_RNA"/>
</dbReference>
<feature type="compositionally biased region" description="Basic residues" evidence="1">
    <location>
        <begin position="15"/>
        <end position="28"/>
    </location>
</feature>
<accession>A0A0A9DQW8</accession>
<evidence type="ECO:0000313" key="2">
    <source>
        <dbReference type="EMBL" id="JAD86132.1"/>
    </source>
</evidence>
<sequence>MQRSRAAPADWRQTTAHRRRQATAHRRRQATVLPEWLTASWGDWVSPGQQAICC</sequence>